<feature type="region of interest" description="Disordered" evidence="1">
    <location>
        <begin position="66"/>
        <end position="104"/>
    </location>
</feature>
<dbReference type="AlphaFoldDB" id="A0AAV7NTH8"/>
<organism evidence="2 3">
    <name type="scientific">Pleurodeles waltl</name>
    <name type="common">Iberian ribbed newt</name>
    <dbReference type="NCBI Taxonomy" id="8319"/>
    <lineage>
        <taxon>Eukaryota</taxon>
        <taxon>Metazoa</taxon>
        <taxon>Chordata</taxon>
        <taxon>Craniata</taxon>
        <taxon>Vertebrata</taxon>
        <taxon>Euteleostomi</taxon>
        <taxon>Amphibia</taxon>
        <taxon>Batrachia</taxon>
        <taxon>Caudata</taxon>
        <taxon>Salamandroidea</taxon>
        <taxon>Salamandridae</taxon>
        <taxon>Pleurodelinae</taxon>
        <taxon>Pleurodeles</taxon>
    </lineage>
</organism>
<sequence>MLGERGTQDAHKPHPDLAGPLPCDPSALSLLQFSKTVVLTLAGKSWMGPKHKASCRMLTLLPHSPLLRLRPPRSPQDPDPTGSLPASKMAQVASRFSPPGKPSTAGVDPGVCLALLARAARAAGGGSTVLGSPLPLQYSCTCLVISRGATRLSRCPDAELRTGLQSFGLGRLRTEL</sequence>
<feature type="region of interest" description="Disordered" evidence="1">
    <location>
        <begin position="1"/>
        <end position="20"/>
    </location>
</feature>
<reference evidence="2" key="1">
    <citation type="journal article" date="2022" name="bioRxiv">
        <title>Sequencing and chromosome-scale assembly of the giantPleurodeles waltlgenome.</title>
        <authorList>
            <person name="Brown T."/>
            <person name="Elewa A."/>
            <person name="Iarovenko S."/>
            <person name="Subramanian E."/>
            <person name="Araus A.J."/>
            <person name="Petzold A."/>
            <person name="Susuki M."/>
            <person name="Suzuki K.-i.T."/>
            <person name="Hayashi T."/>
            <person name="Toyoda A."/>
            <person name="Oliveira C."/>
            <person name="Osipova E."/>
            <person name="Leigh N.D."/>
            <person name="Simon A."/>
            <person name="Yun M.H."/>
        </authorList>
    </citation>
    <scope>NUCLEOTIDE SEQUENCE</scope>
    <source>
        <strain evidence="2">20211129_DDA</strain>
        <tissue evidence="2">Liver</tissue>
    </source>
</reference>
<evidence type="ECO:0000313" key="3">
    <source>
        <dbReference type="Proteomes" id="UP001066276"/>
    </source>
</evidence>
<evidence type="ECO:0000256" key="1">
    <source>
        <dbReference type="SAM" id="MobiDB-lite"/>
    </source>
</evidence>
<proteinExistence type="predicted"/>
<name>A0AAV7NTH8_PLEWA</name>
<dbReference type="Proteomes" id="UP001066276">
    <property type="component" value="Chromosome 8"/>
</dbReference>
<accession>A0AAV7NTH8</accession>
<dbReference type="EMBL" id="JANPWB010000012">
    <property type="protein sequence ID" value="KAJ1117678.1"/>
    <property type="molecule type" value="Genomic_DNA"/>
</dbReference>
<evidence type="ECO:0000313" key="2">
    <source>
        <dbReference type="EMBL" id="KAJ1117678.1"/>
    </source>
</evidence>
<keyword evidence="3" id="KW-1185">Reference proteome</keyword>
<gene>
    <name evidence="2" type="ORF">NDU88_005875</name>
</gene>
<feature type="compositionally biased region" description="Basic and acidic residues" evidence="1">
    <location>
        <begin position="1"/>
        <end position="15"/>
    </location>
</feature>
<protein>
    <submittedName>
        <fullName evidence="2">Uncharacterized protein</fullName>
    </submittedName>
</protein>
<comment type="caution">
    <text evidence="2">The sequence shown here is derived from an EMBL/GenBank/DDBJ whole genome shotgun (WGS) entry which is preliminary data.</text>
</comment>